<evidence type="ECO:0000256" key="2">
    <source>
        <dbReference type="ARBA" id="ARBA00022705"/>
    </source>
</evidence>
<evidence type="ECO:0000256" key="5">
    <source>
        <dbReference type="ARBA" id="ARBA00023306"/>
    </source>
</evidence>
<proteinExistence type="inferred from homology"/>
<dbReference type="OrthoDB" id="121932at2759"/>
<protein>
    <submittedName>
        <fullName evidence="7">Chromosome transmission fidelity protein 8</fullName>
    </submittedName>
</protein>
<dbReference type="PANTHER" id="PTHR28605">
    <property type="entry name" value="CTF8, CHROMOSOME TRANSMISSION FIDELITY FACTOR 8 HOMOLOG (S. CEREVISIAE)"/>
    <property type="match status" value="1"/>
</dbReference>
<dbReference type="Proteomes" id="UP000620124">
    <property type="component" value="Unassembled WGS sequence"/>
</dbReference>
<dbReference type="InterPro" id="IPR018607">
    <property type="entry name" value="Ctf8"/>
</dbReference>
<gene>
    <name evidence="7" type="ORF">MVEN_02125000</name>
</gene>
<name>A0A8H6X9D9_9AGAR</name>
<evidence type="ECO:0000256" key="6">
    <source>
        <dbReference type="ARBA" id="ARBA00038447"/>
    </source>
</evidence>
<dbReference type="EMBL" id="JACAZI010000022">
    <property type="protein sequence ID" value="KAF7336887.1"/>
    <property type="molecule type" value="Genomic_DNA"/>
</dbReference>
<keyword evidence="3" id="KW-0238">DNA-binding</keyword>
<dbReference type="GO" id="GO:0031390">
    <property type="term" value="C:Ctf18 RFC-like complex"/>
    <property type="evidence" value="ECO:0007669"/>
    <property type="project" value="InterPro"/>
</dbReference>
<evidence type="ECO:0000256" key="1">
    <source>
        <dbReference type="ARBA" id="ARBA00004123"/>
    </source>
</evidence>
<comment type="caution">
    <text evidence="7">The sequence shown here is derived from an EMBL/GenBank/DDBJ whole genome shotgun (WGS) entry which is preliminary data.</text>
</comment>
<dbReference type="GO" id="GO:0003677">
    <property type="term" value="F:DNA binding"/>
    <property type="evidence" value="ECO:0007669"/>
    <property type="project" value="UniProtKB-KW"/>
</dbReference>
<organism evidence="7 8">
    <name type="scientific">Mycena venus</name>
    <dbReference type="NCBI Taxonomy" id="2733690"/>
    <lineage>
        <taxon>Eukaryota</taxon>
        <taxon>Fungi</taxon>
        <taxon>Dikarya</taxon>
        <taxon>Basidiomycota</taxon>
        <taxon>Agaricomycotina</taxon>
        <taxon>Agaricomycetes</taxon>
        <taxon>Agaricomycetidae</taxon>
        <taxon>Agaricales</taxon>
        <taxon>Marasmiineae</taxon>
        <taxon>Mycenaceae</taxon>
        <taxon>Mycena</taxon>
    </lineage>
</organism>
<evidence type="ECO:0000256" key="4">
    <source>
        <dbReference type="ARBA" id="ARBA00023242"/>
    </source>
</evidence>
<dbReference type="Pfam" id="PF09696">
    <property type="entry name" value="Ctf8"/>
    <property type="match status" value="1"/>
</dbReference>
<sequence>MIIPVNFPVPSTSTPKLPSALAKISHNELVLVELQGELEVECTNDRERDGRLVGRLCIDDAAKKPTLMIGHHLLEGKVAQLPKPFAVIRHVSSADPDAMDCDLGESQVGGAFDGVVGRDCCREAQDRVFETTNADCGAAGLVYSPLFMNCLFISEFDSRVIGNRHLWKFRSAHWKHRDTVFAHHLARKL</sequence>
<comment type="subcellular location">
    <subcellularLocation>
        <location evidence="1">Nucleus</location>
    </subcellularLocation>
</comment>
<dbReference type="GO" id="GO:0007064">
    <property type="term" value="P:mitotic sister chromatid cohesion"/>
    <property type="evidence" value="ECO:0007669"/>
    <property type="project" value="InterPro"/>
</dbReference>
<evidence type="ECO:0000313" key="8">
    <source>
        <dbReference type="Proteomes" id="UP000620124"/>
    </source>
</evidence>
<comment type="similarity">
    <text evidence="6">Belongs to the CTF8 family.</text>
</comment>
<keyword evidence="8" id="KW-1185">Reference proteome</keyword>
<keyword evidence="2" id="KW-0235">DNA replication</keyword>
<dbReference type="AlphaFoldDB" id="A0A8H6X9D9"/>
<keyword evidence="4" id="KW-0539">Nucleus</keyword>
<reference evidence="7" key="1">
    <citation type="submission" date="2020-05" db="EMBL/GenBank/DDBJ databases">
        <title>Mycena genomes resolve the evolution of fungal bioluminescence.</title>
        <authorList>
            <person name="Tsai I.J."/>
        </authorList>
    </citation>
    <scope>NUCLEOTIDE SEQUENCE</scope>
    <source>
        <strain evidence="7">CCC161011</strain>
    </source>
</reference>
<dbReference type="PANTHER" id="PTHR28605:SF1">
    <property type="entry name" value="CHROMOSOME TRANSMISSION FIDELITY FACTOR 8"/>
    <property type="match status" value="1"/>
</dbReference>
<keyword evidence="5" id="KW-0131">Cell cycle</keyword>
<dbReference type="GO" id="GO:0006260">
    <property type="term" value="P:DNA replication"/>
    <property type="evidence" value="ECO:0007669"/>
    <property type="project" value="UniProtKB-KW"/>
</dbReference>
<evidence type="ECO:0000256" key="3">
    <source>
        <dbReference type="ARBA" id="ARBA00023125"/>
    </source>
</evidence>
<evidence type="ECO:0000313" key="7">
    <source>
        <dbReference type="EMBL" id="KAF7336887.1"/>
    </source>
</evidence>
<accession>A0A8H6X9D9</accession>